<gene>
    <name evidence="1" type="ORF">UQ64_02660</name>
</gene>
<evidence type="ECO:0000313" key="2">
    <source>
        <dbReference type="Proteomes" id="UP000054709"/>
    </source>
</evidence>
<dbReference type="AlphaFoldDB" id="A0A0W1APZ8"/>
<organism evidence="1 2">
    <name type="scientific">Paenibacillus etheri</name>
    <dbReference type="NCBI Taxonomy" id="1306852"/>
    <lineage>
        <taxon>Bacteria</taxon>
        <taxon>Bacillati</taxon>
        <taxon>Bacillota</taxon>
        <taxon>Bacilli</taxon>
        <taxon>Bacillales</taxon>
        <taxon>Paenibacillaceae</taxon>
        <taxon>Paenibacillus</taxon>
    </lineage>
</organism>
<comment type="caution">
    <text evidence="1">The sequence shown here is derived from an EMBL/GenBank/DDBJ whole genome shotgun (WGS) entry which is preliminary data.</text>
</comment>
<proteinExistence type="predicted"/>
<protein>
    <submittedName>
        <fullName evidence="1">Uncharacterized protein</fullName>
    </submittedName>
</protein>
<evidence type="ECO:0000313" key="1">
    <source>
        <dbReference type="EMBL" id="KTD83328.1"/>
    </source>
</evidence>
<keyword evidence="2" id="KW-1185">Reference proteome</keyword>
<accession>A0A0W1APZ8</accession>
<dbReference type="Proteomes" id="UP000054709">
    <property type="component" value="Unassembled WGS sequence"/>
</dbReference>
<reference evidence="1 2" key="1">
    <citation type="journal article" date="2015" name="Int. Biodeterior. Biodegradation">
        <title>Physiological and genetic screening methods for the isolation of methyl tert-butyl ether-degrading bacteria for bioremediation purposes.</title>
        <authorList>
            <person name="Guisado I.M."/>
            <person name="Purswani J."/>
            <person name="Gonzalez Lopez J."/>
            <person name="Pozo C."/>
        </authorList>
    </citation>
    <scope>NUCLEOTIDE SEQUENCE [LARGE SCALE GENOMIC DNA]</scope>
    <source>
        <strain evidence="1 2">SH7</strain>
    </source>
</reference>
<sequence length="73" mass="8336">MSLDRKLDKVEKNVEGNVIQSKDLTKMGNSLQNQEIILIVKCSISGVKTLYHIFGNPEFLTLFVIKHINITYN</sequence>
<dbReference type="EMBL" id="LCZJ02000076">
    <property type="protein sequence ID" value="KTD83328.1"/>
    <property type="molecule type" value="Genomic_DNA"/>
</dbReference>
<name>A0A0W1APZ8_9BACL</name>